<dbReference type="Proteomes" id="UP000887013">
    <property type="component" value="Unassembled WGS sequence"/>
</dbReference>
<evidence type="ECO:0000313" key="1">
    <source>
        <dbReference type="EMBL" id="GFS49970.1"/>
    </source>
</evidence>
<gene>
    <name evidence="1" type="ORF">NPIL_317051</name>
</gene>
<name>A0A8X6KHT9_NEPPI</name>
<dbReference type="EMBL" id="BMAW01045417">
    <property type="protein sequence ID" value="GFS49970.1"/>
    <property type="molecule type" value="Genomic_DNA"/>
</dbReference>
<evidence type="ECO:0000313" key="2">
    <source>
        <dbReference type="Proteomes" id="UP000887013"/>
    </source>
</evidence>
<accession>A0A8X6KHT9</accession>
<reference evidence="1" key="1">
    <citation type="submission" date="2020-08" db="EMBL/GenBank/DDBJ databases">
        <title>Multicomponent nature underlies the extraordinary mechanical properties of spider dragline silk.</title>
        <authorList>
            <person name="Kono N."/>
            <person name="Nakamura H."/>
            <person name="Mori M."/>
            <person name="Yoshida Y."/>
            <person name="Ohtoshi R."/>
            <person name="Malay A.D."/>
            <person name="Moran D.A.P."/>
            <person name="Tomita M."/>
            <person name="Numata K."/>
            <person name="Arakawa K."/>
        </authorList>
    </citation>
    <scope>NUCLEOTIDE SEQUENCE</scope>
</reference>
<dbReference type="AlphaFoldDB" id="A0A8X6KHT9"/>
<organism evidence="1 2">
    <name type="scientific">Nephila pilipes</name>
    <name type="common">Giant wood spider</name>
    <name type="synonym">Nephila maculata</name>
    <dbReference type="NCBI Taxonomy" id="299642"/>
    <lineage>
        <taxon>Eukaryota</taxon>
        <taxon>Metazoa</taxon>
        <taxon>Ecdysozoa</taxon>
        <taxon>Arthropoda</taxon>
        <taxon>Chelicerata</taxon>
        <taxon>Arachnida</taxon>
        <taxon>Araneae</taxon>
        <taxon>Araneomorphae</taxon>
        <taxon>Entelegynae</taxon>
        <taxon>Araneoidea</taxon>
        <taxon>Nephilidae</taxon>
        <taxon>Nephila</taxon>
    </lineage>
</organism>
<proteinExistence type="predicted"/>
<comment type="caution">
    <text evidence="1">The sequence shown here is derived from an EMBL/GenBank/DDBJ whole genome shotgun (WGS) entry which is preliminary data.</text>
</comment>
<keyword evidence="2" id="KW-1185">Reference proteome</keyword>
<sequence length="108" mass="12289">MVISRSQVQRDLNVVVECNKYFLFERNIVVPSCYPYTIIDSDIWVANLQSANRIIPKGMYTGVAEGLDKGHLSVIADALEGLNAQRETSKFFIDIYYSHVISPEFINE</sequence>
<protein>
    <submittedName>
        <fullName evidence="1">Uncharacterized protein</fullName>
    </submittedName>
</protein>
<dbReference type="OrthoDB" id="6451095at2759"/>